<organism evidence="17 18">
    <name type="scientific">Dyella soli</name>
    <dbReference type="NCBI Taxonomy" id="522319"/>
    <lineage>
        <taxon>Bacteria</taxon>
        <taxon>Pseudomonadati</taxon>
        <taxon>Pseudomonadota</taxon>
        <taxon>Gammaproteobacteria</taxon>
        <taxon>Lysobacterales</taxon>
        <taxon>Rhodanobacteraceae</taxon>
        <taxon>Dyella</taxon>
    </lineage>
</organism>
<comment type="similarity">
    <text evidence="2 15">Belongs to the peptidase M20A family. DapE subfamily.</text>
</comment>
<dbReference type="InterPro" id="IPR011650">
    <property type="entry name" value="Peptidase_M20_dimer"/>
</dbReference>
<evidence type="ECO:0000256" key="7">
    <source>
        <dbReference type="ARBA" id="ARBA00022723"/>
    </source>
</evidence>
<evidence type="ECO:0000256" key="11">
    <source>
        <dbReference type="ARBA" id="ARBA00023154"/>
    </source>
</evidence>
<comment type="caution">
    <text evidence="17">The sequence shown here is derived from an EMBL/GenBank/DDBJ whole genome shotgun (WGS) entry which is preliminary data.</text>
</comment>
<dbReference type="PANTHER" id="PTHR43808:SF31">
    <property type="entry name" value="N-ACETYL-L-CITRULLINE DEACETYLASE"/>
    <property type="match status" value="1"/>
</dbReference>
<dbReference type="EMBL" id="SJTG01000001">
    <property type="protein sequence ID" value="TCI13639.1"/>
    <property type="molecule type" value="Genomic_DNA"/>
</dbReference>
<evidence type="ECO:0000256" key="13">
    <source>
        <dbReference type="ARBA" id="ARBA00031891"/>
    </source>
</evidence>
<keyword evidence="10 15" id="KW-0220">Diaminopimelate biosynthesis</keyword>
<dbReference type="UniPathway" id="UPA00034">
    <property type="reaction ID" value="UER00021"/>
</dbReference>
<dbReference type="HAMAP" id="MF_01690">
    <property type="entry name" value="DapE"/>
    <property type="match status" value="1"/>
</dbReference>
<evidence type="ECO:0000313" key="18">
    <source>
        <dbReference type="Proteomes" id="UP000291822"/>
    </source>
</evidence>
<sequence length="377" mass="40418">MSAVLDLTLDLIRRRSVTPDDAGCQAMLGERLGRVGFKVEHLRFGEVDNLWATHGDGGPLLVFLGHTDVVPTGPEADWRSPPFEPEIRDGLLYGRGAADMKGSVAAMAVALEQFVLAHPGHKGRVGFLMTSDEEGPTNLDGVRRVAAHFRETCERIDWCVVGEPSSKSRLGDLIRVGRRGSLSGTLDVHGVQGHVAYPEKAKNPIHALAPALAELTAERWDEGNADFPPTSFQVSNIHAGTGATNVIPGALQALINFRFSTASRADDLRARVHAVLDRHGVDYDLAWNLSGEPFLSLSGGVLRSTVVQVCRDLCGVEPEQSTGGGTSDGRFIAPLGAEVVELGPVNATIHKVDECVAVADLEKLPALYYAICERLLA</sequence>
<reference evidence="17 18" key="1">
    <citation type="submission" date="2019-02" db="EMBL/GenBank/DDBJ databases">
        <title>Dyella amyloliquefaciens sp. nov., isolated from forest soil.</title>
        <authorList>
            <person name="Gao Z.-H."/>
            <person name="Qiu L.-H."/>
        </authorList>
    </citation>
    <scope>NUCLEOTIDE SEQUENCE [LARGE SCALE GENOMIC DNA]</scope>
    <source>
        <strain evidence="17 18">KACC 12747</strain>
    </source>
</reference>
<evidence type="ECO:0000256" key="6">
    <source>
        <dbReference type="ARBA" id="ARBA00022605"/>
    </source>
</evidence>
<dbReference type="GO" id="GO:0008777">
    <property type="term" value="F:acetylornithine deacetylase activity"/>
    <property type="evidence" value="ECO:0007669"/>
    <property type="project" value="TreeGrafter"/>
</dbReference>
<dbReference type="InterPro" id="IPR005941">
    <property type="entry name" value="DapE_proteobac"/>
</dbReference>
<evidence type="ECO:0000256" key="10">
    <source>
        <dbReference type="ARBA" id="ARBA00022915"/>
    </source>
</evidence>
<keyword evidence="11 15" id="KW-0457">Lysine biosynthesis</keyword>
<gene>
    <name evidence="15" type="primary">dapE</name>
    <name evidence="17" type="ORF">EZM97_10385</name>
</gene>
<feature type="binding site" evidence="15">
    <location>
        <position position="134"/>
    </location>
    <ligand>
        <name>Zn(2+)</name>
        <dbReference type="ChEBI" id="CHEBI:29105"/>
        <label>2</label>
    </ligand>
</feature>
<evidence type="ECO:0000313" key="17">
    <source>
        <dbReference type="EMBL" id="TCI13639.1"/>
    </source>
</evidence>
<keyword evidence="9 15" id="KW-0862">Zinc</keyword>
<comment type="cofactor">
    <cofactor evidence="15">
        <name>Zn(2+)</name>
        <dbReference type="ChEBI" id="CHEBI:29105"/>
    </cofactor>
    <cofactor evidence="15">
        <name>Co(2+)</name>
        <dbReference type="ChEBI" id="CHEBI:48828"/>
    </cofactor>
    <text evidence="15">Binds 2 Zn(2+) or Co(2+) ions per subunit.</text>
</comment>
<dbReference type="NCBIfam" id="NF009557">
    <property type="entry name" value="PRK13009.1"/>
    <property type="match status" value="1"/>
</dbReference>
<dbReference type="Proteomes" id="UP000291822">
    <property type="component" value="Unassembled WGS sequence"/>
</dbReference>
<evidence type="ECO:0000256" key="4">
    <source>
        <dbReference type="ARBA" id="ARBA00011921"/>
    </source>
</evidence>
<keyword evidence="6 15" id="KW-0028">Amino-acid biosynthesis</keyword>
<feature type="binding site" evidence="15">
    <location>
        <position position="163"/>
    </location>
    <ligand>
        <name>Zn(2+)</name>
        <dbReference type="ChEBI" id="CHEBI:29105"/>
        <label>1</label>
    </ligand>
</feature>
<evidence type="ECO:0000256" key="1">
    <source>
        <dbReference type="ARBA" id="ARBA00005130"/>
    </source>
</evidence>
<evidence type="ECO:0000259" key="16">
    <source>
        <dbReference type="Pfam" id="PF07687"/>
    </source>
</evidence>
<dbReference type="GO" id="GO:0050897">
    <property type="term" value="F:cobalt ion binding"/>
    <property type="evidence" value="ECO:0007669"/>
    <property type="project" value="UniProtKB-UniRule"/>
</dbReference>
<dbReference type="EC" id="3.5.1.18" evidence="4 15"/>
<dbReference type="Gene3D" id="3.40.630.10">
    <property type="entry name" value="Zn peptidases"/>
    <property type="match status" value="2"/>
</dbReference>
<feature type="binding site" evidence="15">
    <location>
        <position position="99"/>
    </location>
    <ligand>
        <name>Zn(2+)</name>
        <dbReference type="ChEBI" id="CHEBI:29105"/>
        <label>1</label>
    </ligand>
</feature>
<feature type="binding site" evidence="15">
    <location>
        <position position="66"/>
    </location>
    <ligand>
        <name>Zn(2+)</name>
        <dbReference type="ChEBI" id="CHEBI:29105"/>
        <label>1</label>
    </ligand>
</feature>
<feature type="domain" description="Peptidase M20 dimerisation" evidence="16">
    <location>
        <begin position="176"/>
        <end position="283"/>
    </location>
</feature>
<dbReference type="FunFam" id="3.40.630.10:FF:000005">
    <property type="entry name" value="Succinyl-diaminopimelate desuccinylase"/>
    <property type="match status" value="1"/>
</dbReference>
<comment type="pathway">
    <text evidence="1 15">Amino-acid biosynthesis; L-lysine biosynthesis via DAP pathway; LL-2,6-diaminopimelate from (S)-tetrahydrodipicolinate (succinylase route): step 3/3.</text>
</comment>
<keyword evidence="8 15" id="KW-0378">Hydrolase</keyword>
<evidence type="ECO:0000256" key="15">
    <source>
        <dbReference type="HAMAP-Rule" id="MF_01690"/>
    </source>
</evidence>
<feature type="binding site" evidence="15">
    <location>
        <position position="350"/>
    </location>
    <ligand>
        <name>Zn(2+)</name>
        <dbReference type="ChEBI" id="CHEBI:29105"/>
        <label>2</label>
    </ligand>
</feature>
<dbReference type="GO" id="GO:0009089">
    <property type="term" value="P:lysine biosynthetic process via diaminopimelate"/>
    <property type="evidence" value="ECO:0007669"/>
    <property type="project" value="UniProtKB-UniRule"/>
</dbReference>
<dbReference type="InterPro" id="IPR036264">
    <property type="entry name" value="Bact_exopeptidase_dim_dom"/>
</dbReference>
<dbReference type="CDD" id="cd03891">
    <property type="entry name" value="M20_DapE_proteobac"/>
    <property type="match status" value="1"/>
</dbReference>
<evidence type="ECO:0000256" key="12">
    <source>
        <dbReference type="ARBA" id="ARBA00023285"/>
    </source>
</evidence>
<protein>
    <recommendedName>
        <fullName evidence="5 15">Succinyl-diaminopimelate desuccinylase</fullName>
        <shortName evidence="15">SDAP desuccinylase</shortName>
        <ecNumber evidence="4 15">3.5.1.18</ecNumber>
    </recommendedName>
    <alternativeName>
        <fullName evidence="13 15">N-succinyl-LL-2,6-diaminoheptanedioate amidohydrolase</fullName>
    </alternativeName>
</protein>
<dbReference type="GO" id="GO:0009014">
    <property type="term" value="F:succinyl-diaminopimelate desuccinylase activity"/>
    <property type="evidence" value="ECO:0007669"/>
    <property type="project" value="UniProtKB-UniRule"/>
</dbReference>
<dbReference type="Pfam" id="PF01546">
    <property type="entry name" value="Peptidase_M20"/>
    <property type="match status" value="1"/>
</dbReference>
<feature type="active site" description="Proton acceptor" evidence="15">
    <location>
        <position position="133"/>
    </location>
</feature>
<dbReference type="SUPFAM" id="SSF55031">
    <property type="entry name" value="Bacterial exopeptidase dimerisation domain"/>
    <property type="match status" value="1"/>
</dbReference>
<dbReference type="InterPro" id="IPR050072">
    <property type="entry name" value="Peptidase_M20A"/>
</dbReference>
<keyword evidence="12 15" id="KW-0170">Cobalt</keyword>
<evidence type="ECO:0000256" key="9">
    <source>
        <dbReference type="ARBA" id="ARBA00022833"/>
    </source>
</evidence>
<dbReference type="SUPFAM" id="SSF53187">
    <property type="entry name" value="Zn-dependent exopeptidases"/>
    <property type="match status" value="1"/>
</dbReference>
<dbReference type="PANTHER" id="PTHR43808">
    <property type="entry name" value="ACETYLORNITHINE DEACETYLASE"/>
    <property type="match status" value="1"/>
</dbReference>
<feature type="active site" evidence="15">
    <location>
        <position position="68"/>
    </location>
</feature>
<evidence type="ECO:0000256" key="3">
    <source>
        <dbReference type="ARBA" id="ARBA00011738"/>
    </source>
</evidence>
<dbReference type="RefSeq" id="WP_131149579.1">
    <property type="nucleotide sequence ID" value="NZ_SJTG01000001.1"/>
</dbReference>
<keyword evidence="7 15" id="KW-0479">Metal-binding</keyword>
<comment type="catalytic activity">
    <reaction evidence="14 15">
        <text>N-succinyl-(2S,6S)-2,6-diaminopimelate + H2O = (2S,6S)-2,6-diaminopimelate + succinate</text>
        <dbReference type="Rhea" id="RHEA:22608"/>
        <dbReference type="ChEBI" id="CHEBI:15377"/>
        <dbReference type="ChEBI" id="CHEBI:30031"/>
        <dbReference type="ChEBI" id="CHEBI:57609"/>
        <dbReference type="ChEBI" id="CHEBI:58087"/>
        <dbReference type="EC" id="3.5.1.18"/>
    </reaction>
</comment>
<dbReference type="NCBIfam" id="TIGR01246">
    <property type="entry name" value="dapE_proteo"/>
    <property type="match status" value="1"/>
</dbReference>
<feature type="binding site" evidence="15">
    <location>
        <position position="99"/>
    </location>
    <ligand>
        <name>Zn(2+)</name>
        <dbReference type="ChEBI" id="CHEBI:29105"/>
        <label>2</label>
    </ligand>
</feature>
<proteinExistence type="inferred from homology"/>
<dbReference type="GO" id="GO:0006526">
    <property type="term" value="P:L-arginine biosynthetic process"/>
    <property type="evidence" value="ECO:0007669"/>
    <property type="project" value="TreeGrafter"/>
</dbReference>
<evidence type="ECO:0000256" key="2">
    <source>
        <dbReference type="ARBA" id="ARBA00006746"/>
    </source>
</evidence>
<evidence type="ECO:0000256" key="8">
    <source>
        <dbReference type="ARBA" id="ARBA00022801"/>
    </source>
</evidence>
<comment type="function">
    <text evidence="15">Catalyzes the hydrolysis of N-succinyl-L,L-diaminopimelic acid (SDAP), forming succinate and LL-2,6-diaminopimelate (DAP), an intermediate involved in the bacterial biosynthesis of lysine and meso-diaminopimelic acid, an essential component of bacterial cell walls.</text>
</comment>
<dbReference type="PROSITE" id="PS00759">
    <property type="entry name" value="ARGE_DAPE_CPG2_2"/>
    <property type="match status" value="1"/>
</dbReference>
<dbReference type="InterPro" id="IPR001261">
    <property type="entry name" value="ArgE/DapE_CS"/>
</dbReference>
<dbReference type="AlphaFoldDB" id="A0A4R0Z1H6"/>
<name>A0A4R0Z1H6_9GAMM</name>
<comment type="subunit">
    <text evidence="3 15">Homodimer.</text>
</comment>
<dbReference type="GO" id="GO:0019877">
    <property type="term" value="P:diaminopimelate biosynthetic process"/>
    <property type="evidence" value="ECO:0007669"/>
    <property type="project" value="UniProtKB-UniRule"/>
</dbReference>
<dbReference type="InterPro" id="IPR002933">
    <property type="entry name" value="Peptidase_M20"/>
</dbReference>
<accession>A0A4R0Z1H6</accession>
<dbReference type="Pfam" id="PF07687">
    <property type="entry name" value="M20_dimer"/>
    <property type="match status" value="1"/>
</dbReference>
<evidence type="ECO:0000256" key="5">
    <source>
        <dbReference type="ARBA" id="ARBA00022391"/>
    </source>
</evidence>
<evidence type="ECO:0000256" key="14">
    <source>
        <dbReference type="ARBA" id="ARBA00051301"/>
    </source>
</evidence>
<keyword evidence="18" id="KW-1185">Reference proteome</keyword>
<dbReference type="GO" id="GO:0008270">
    <property type="term" value="F:zinc ion binding"/>
    <property type="evidence" value="ECO:0007669"/>
    <property type="project" value="UniProtKB-UniRule"/>
</dbReference>